<keyword evidence="7" id="KW-0963">Cytoplasm</keyword>
<feature type="binding site" evidence="7">
    <location>
        <position position="116"/>
    </location>
    <ligand>
        <name>tRNA</name>
        <dbReference type="ChEBI" id="CHEBI:17843"/>
    </ligand>
</feature>
<dbReference type="GO" id="GO:0000049">
    <property type="term" value="F:tRNA binding"/>
    <property type="evidence" value="ECO:0007669"/>
    <property type="project" value="UniProtKB-UniRule"/>
</dbReference>
<comment type="function">
    <text evidence="7">Catalyzes the release of premature peptidyl moieties from peptidyl-tRNA molecules trapped in stalled 50S ribosomal subunits, and thus maintains levels of free tRNAs and 50S ribosomes.</text>
</comment>
<comment type="caution">
    <text evidence="10">The sequence shown here is derived from an EMBL/GenBank/DDBJ whole genome shotgun (WGS) entry which is preliminary data.</text>
</comment>
<sequence>MSAKEWIIAGLGNPGAKYEETRHNIGFMALDELARRHQAVIGGEKWQAYSTRLRLWGQNVSLVKPQTFMNLSGRSVARFADFFKVPPEQIVVIHDDLDLAPGRLKLTCGGGAGGHNGIRSMIECLGTPAFYRLKWGIGKPGQGEVDSRIDVQSYVLSRFTVDELHNFVDRIDVVEQGLKHLLADDRGRAMTLINSVK</sequence>
<feature type="binding site" evidence="7">
    <location>
        <position position="18"/>
    </location>
    <ligand>
        <name>tRNA</name>
        <dbReference type="ChEBI" id="CHEBI:17843"/>
    </ligand>
</feature>
<feature type="site" description="Stabilizes the basic form of H active site to accept a proton" evidence="7">
    <location>
        <position position="95"/>
    </location>
</feature>
<evidence type="ECO:0000256" key="6">
    <source>
        <dbReference type="ARBA" id="ARBA00050038"/>
    </source>
</evidence>
<evidence type="ECO:0000313" key="11">
    <source>
        <dbReference type="Proteomes" id="UP000599024"/>
    </source>
</evidence>
<dbReference type="NCBIfam" id="TIGR00447">
    <property type="entry name" value="pth"/>
    <property type="match status" value="1"/>
</dbReference>
<dbReference type="AlphaFoldDB" id="A0A8J6NAN7"/>
<keyword evidence="2 7" id="KW-0820">tRNA-binding</keyword>
<dbReference type="Proteomes" id="UP000599024">
    <property type="component" value="Unassembled WGS sequence"/>
</dbReference>
<evidence type="ECO:0000256" key="8">
    <source>
        <dbReference type="RuleBase" id="RU000673"/>
    </source>
</evidence>
<evidence type="ECO:0000256" key="3">
    <source>
        <dbReference type="ARBA" id="ARBA00022801"/>
    </source>
</evidence>
<dbReference type="GO" id="GO:0004045">
    <property type="term" value="F:peptidyl-tRNA hydrolase activity"/>
    <property type="evidence" value="ECO:0007669"/>
    <property type="project" value="UniProtKB-UniRule"/>
</dbReference>
<comment type="function">
    <text evidence="7">Hydrolyzes ribosome-free peptidyl-tRNAs (with 1 or more amino acids incorporated), which drop off the ribosome during protein synthesis, or as a result of ribosome stalling.</text>
</comment>
<dbReference type="EMBL" id="JACNLK010000041">
    <property type="protein sequence ID" value="MBC8208474.1"/>
    <property type="molecule type" value="Genomic_DNA"/>
</dbReference>
<evidence type="ECO:0000256" key="4">
    <source>
        <dbReference type="ARBA" id="ARBA00022884"/>
    </source>
</evidence>
<keyword evidence="3 7" id="KW-0378">Hydrolase</keyword>
<comment type="similarity">
    <text evidence="5 7 9">Belongs to the PTH family.</text>
</comment>
<dbReference type="EC" id="3.1.1.29" evidence="1 7"/>
<comment type="subcellular location">
    <subcellularLocation>
        <location evidence="7">Cytoplasm</location>
    </subcellularLocation>
</comment>
<accession>A0A8J6NAN7</accession>
<feature type="site" description="Discriminates between blocked and unblocked aminoacyl-tRNA" evidence="7">
    <location>
        <position position="13"/>
    </location>
</feature>
<comment type="subunit">
    <text evidence="7">Monomer.</text>
</comment>
<dbReference type="HAMAP" id="MF_00083">
    <property type="entry name" value="Pept_tRNA_hydro_bact"/>
    <property type="match status" value="1"/>
</dbReference>
<evidence type="ECO:0000256" key="1">
    <source>
        <dbReference type="ARBA" id="ARBA00013260"/>
    </source>
</evidence>
<evidence type="ECO:0000256" key="2">
    <source>
        <dbReference type="ARBA" id="ARBA00022555"/>
    </source>
</evidence>
<evidence type="ECO:0000256" key="5">
    <source>
        <dbReference type="ARBA" id="ARBA00038063"/>
    </source>
</evidence>
<dbReference type="FunFam" id="3.40.50.1470:FF:000001">
    <property type="entry name" value="Peptidyl-tRNA hydrolase"/>
    <property type="match status" value="1"/>
</dbReference>
<gene>
    <name evidence="7" type="primary">pth</name>
    <name evidence="10" type="ORF">H8E79_04840</name>
</gene>
<evidence type="ECO:0000313" key="10">
    <source>
        <dbReference type="EMBL" id="MBC8208474.1"/>
    </source>
</evidence>
<dbReference type="Pfam" id="PF01195">
    <property type="entry name" value="Pept_tRNA_hydro"/>
    <property type="match status" value="1"/>
</dbReference>
<dbReference type="GO" id="GO:0072344">
    <property type="term" value="P:rescue of stalled ribosome"/>
    <property type="evidence" value="ECO:0007669"/>
    <property type="project" value="UniProtKB-UniRule"/>
</dbReference>
<dbReference type="CDD" id="cd00462">
    <property type="entry name" value="PTH"/>
    <property type="match status" value="1"/>
</dbReference>
<dbReference type="GO" id="GO:0005737">
    <property type="term" value="C:cytoplasm"/>
    <property type="evidence" value="ECO:0007669"/>
    <property type="project" value="UniProtKB-SubCell"/>
</dbReference>
<dbReference type="PANTHER" id="PTHR17224:SF1">
    <property type="entry name" value="PEPTIDYL-TRNA HYDROLASE"/>
    <property type="match status" value="1"/>
</dbReference>
<dbReference type="InterPro" id="IPR018171">
    <property type="entry name" value="Pept_tRNA_hydro_CS"/>
</dbReference>
<feature type="binding site" evidence="7">
    <location>
        <position position="70"/>
    </location>
    <ligand>
        <name>tRNA</name>
        <dbReference type="ChEBI" id="CHEBI:17843"/>
    </ligand>
</feature>
<keyword evidence="4 7" id="KW-0694">RNA-binding</keyword>
<evidence type="ECO:0000256" key="7">
    <source>
        <dbReference type="HAMAP-Rule" id="MF_00083"/>
    </source>
</evidence>
<feature type="active site" description="Proton acceptor" evidence="7">
    <location>
        <position position="23"/>
    </location>
</feature>
<comment type="catalytic activity">
    <reaction evidence="7 8">
        <text>an N-acyl-L-alpha-aminoacyl-tRNA + H2O = an N-acyl-L-amino acid + a tRNA + H(+)</text>
        <dbReference type="Rhea" id="RHEA:54448"/>
        <dbReference type="Rhea" id="RHEA-COMP:10123"/>
        <dbReference type="Rhea" id="RHEA-COMP:13883"/>
        <dbReference type="ChEBI" id="CHEBI:15377"/>
        <dbReference type="ChEBI" id="CHEBI:15378"/>
        <dbReference type="ChEBI" id="CHEBI:59874"/>
        <dbReference type="ChEBI" id="CHEBI:78442"/>
        <dbReference type="ChEBI" id="CHEBI:138191"/>
        <dbReference type="EC" id="3.1.1.29"/>
    </reaction>
</comment>
<organism evidence="10 11">
    <name type="scientific">Candidatus Desulfatifera sulfidica</name>
    <dbReference type="NCBI Taxonomy" id="2841691"/>
    <lineage>
        <taxon>Bacteria</taxon>
        <taxon>Pseudomonadati</taxon>
        <taxon>Thermodesulfobacteriota</taxon>
        <taxon>Desulfobulbia</taxon>
        <taxon>Desulfobulbales</taxon>
        <taxon>Desulfobulbaceae</taxon>
        <taxon>Candidatus Desulfatifera</taxon>
    </lineage>
</organism>
<proteinExistence type="inferred from homology"/>
<name>A0A8J6NAN7_9BACT</name>
<feature type="binding site" evidence="7">
    <location>
        <position position="68"/>
    </location>
    <ligand>
        <name>tRNA</name>
        <dbReference type="ChEBI" id="CHEBI:17843"/>
    </ligand>
</feature>
<dbReference type="SUPFAM" id="SSF53178">
    <property type="entry name" value="Peptidyl-tRNA hydrolase-like"/>
    <property type="match status" value="1"/>
</dbReference>
<dbReference type="PROSITE" id="PS01195">
    <property type="entry name" value="PEPT_TRNA_HYDROL_1"/>
    <property type="match status" value="1"/>
</dbReference>
<dbReference type="PANTHER" id="PTHR17224">
    <property type="entry name" value="PEPTIDYL-TRNA HYDROLASE"/>
    <property type="match status" value="1"/>
</dbReference>
<reference evidence="10 11" key="1">
    <citation type="submission" date="2020-08" db="EMBL/GenBank/DDBJ databases">
        <title>Bridging the membrane lipid divide: bacteria of the FCB group superphylum have the potential to synthesize archaeal ether lipids.</title>
        <authorList>
            <person name="Villanueva L."/>
            <person name="Von Meijenfeldt F.A.B."/>
            <person name="Westbye A.B."/>
            <person name="Yadav S."/>
            <person name="Hopmans E.C."/>
            <person name="Dutilh B.E."/>
            <person name="Sinninghe Damste J.S."/>
        </authorList>
    </citation>
    <scope>NUCLEOTIDE SEQUENCE [LARGE SCALE GENOMIC DNA]</scope>
    <source>
        <strain evidence="10">NIOZ-UU81</strain>
    </source>
</reference>
<dbReference type="InterPro" id="IPR036416">
    <property type="entry name" value="Pept_tRNA_hydro_sf"/>
</dbReference>
<dbReference type="PROSITE" id="PS01196">
    <property type="entry name" value="PEPT_TRNA_HYDROL_2"/>
    <property type="match status" value="1"/>
</dbReference>
<protein>
    <recommendedName>
        <fullName evidence="6 7">Peptidyl-tRNA hydrolase</fullName>
        <shortName evidence="7">Pth</shortName>
        <ecNumber evidence="1 7">3.1.1.29</ecNumber>
    </recommendedName>
</protein>
<dbReference type="GO" id="GO:0006515">
    <property type="term" value="P:protein quality control for misfolded or incompletely synthesized proteins"/>
    <property type="evidence" value="ECO:0007669"/>
    <property type="project" value="UniProtKB-UniRule"/>
</dbReference>
<dbReference type="InterPro" id="IPR001328">
    <property type="entry name" value="Pept_tRNA_hydro"/>
</dbReference>
<dbReference type="Gene3D" id="3.40.50.1470">
    <property type="entry name" value="Peptidyl-tRNA hydrolase"/>
    <property type="match status" value="1"/>
</dbReference>
<evidence type="ECO:0000256" key="9">
    <source>
        <dbReference type="RuleBase" id="RU004320"/>
    </source>
</evidence>